<sequence>MRHRKKKTTLDREASHRRALLKNLATSLVLHEKVNTTDAKAKALRPFVERLVTRAKIPTLANRRLILAQLLTQGAVKKMFEVIGPRYQARAGGYTRITKTVVRRGDAAQMAVIEFV</sequence>
<gene>
    <name evidence="4" type="primary">rplQ</name>
    <name evidence="6" type="ORF">A3J43_00350</name>
</gene>
<evidence type="ECO:0000256" key="2">
    <source>
        <dbReference type="ARBA" id="ARBA00022980"/>
    </source>
</evidence>
<organism evidence="6 7">
    <name type="scientific">Candidatus Uhrbacteria bacterium RIFCSPHIGHO2_12_FULL_54_23</name>
    <dbReference type="NCBI Taxonomy" id="1802397"/>
    <lineage>
        <taxon>Bacteria</taxon>
        <taxon>Candidatus Uhriibacteriota</taxon>
    </lineage>
</organism>
<dbReference type="AlphaFoldDB" id="A0A1F7UMP1"/>
<dbReference type="HAMAP" id="MF_01368">
    <property type="entry name" value="Ribosomal_bL17"/>
    <property type="match status" value="1"/>
</dbReference>
<proteinExistence type="inferred from homology"/>
<dbReference type="Proteomes" id="UP000176604">
    <property type="component" value="Unassembled WGS sequence"/>
</dbReference>
<evidence type="ECO:0000256" key="3">
    <source>
        <dbReference type="ARBA" id="ARBA00023274"/>
    </source>
</evidence>
<dbReference type="PANTHER" id="PTHR14413">
    <property type="entry name" value="RIBOSOMAL PROTEIN L17"/>
    <property type="match status" value="1"/>
</dbReference>
<dbReference type="InterPro" id="IPR000456">
    <property type="entry name" value="Ribosomal_bL17"/>
</dbReference>
<dbReference type="Pfam" id="PF01196">
    <property type="entry name" value="Ribosomal_L17"/>
    <property type="match status" value="1"/>
</dbReference>
<dbReference type="EMBL" id="MGEF01000006">
    <property type="protein sequence ID" value="OGL79529.1"/>
    <property type="molecule type" value="Genomic_DNA"/>
</dbReference>
<evidence type="ECO:0000313" key="7">
    <source>
        <dbReference type="Proteomes" id="UP000176604"/>
    </source>
</evidence>
<dbReference type="GO" id="GO:0022625">
    <property type="term" value="C:cytosolic large ribosomal subunit"/>
    <property type="evidence" value="ECO:0007669"/>
    <property type="project" value="TreeGrafter"/>
</dbReference>
<evidence type="ECO:0000313" key="6">
    <source>
        <dbReference type="EMBL" id="OGL79529.1"/>
    </source>
</evidence>
<dbReference type="NCBIfam" id="TIGR00059">
    <property type="entry name" value="L17"/>
    <property type="match status" value="1"/>
</dbReference>
<reference evidence="6 7" key="1">
    <citation type="journal article" date="2016" name="Nat. Commun.">
        <title>Thousands of microbial genomes shed light on interconnected biogeochemical processes in an aquifer system.</title>
        <authorList>
            <person name="Anantharaman K."/>
            <person name="Brown C.T."/>
            <person name="Hug L.A."/>
            <person name="Sharon I."/>
            <person name="Castelle C.J."/>
            <person name="Probst A.J."/>
            <person name="Thomas B.C."/>
            <person name="Singh A."/>
            <person name="Wilkins M.J."/>
            <person name="Karaoz U."/>
            <person name="Brodie E.L."/>
            <person name="Williams K.H."/>
            <person name="Hubbard S.S."/>
            <person name="Banfield J.F."/>
        </authorList>
    </citation>
    <scope>NUCLEOTIDE SEQUENCE [LARGE SCALE GENOMIC DNA]</scope>
</reference>
<dbReference type="GO" id="GO:0006412">
    <property type="term" value="P:translation"/>
    <property type="evidence" value="ECO:0007669"/>
    <property type="project" value="UniProtKB-UniRule"/>
</dbReference>
<comment type="similarity">
    <text evidence="1 4 5">Belongs to the bacterial ribosomal protein bL17 family.</text>
</comment>
<dbReference type="FunFam" id="3.90.1030.10:FF:000001">
    <property type="entry name" value="50S ribosomal protein L17"/>
    <property type="match status" value="1"/>
</dbReference>
<comment type="subunit">
    <text evidence="4">Part of the 50S ribosomal subunit. Contacts protein L32.</text>
</comment>
<keyword evidence="2 4" id="KW-0689">Ribosomal protein</keyword>
<dbReference type="PANTHER" id="PTHR14413:SF16">
    <property type="entry name" value="LARGE RIBOSOMAL SUBUNIT PROTEIN BL17M"/>
    <property type="match status" value="1"/>
</dbReference>
<dbReference type="Gene3D" id="3.90.1030.10">
    <property type="entry name" value="Ribosomal protein L17"/>
    <property type="match status" value="1"/>
</dbReference>
<accession>A0A1F7UMP1</accession>
<evidence type="ECO:0000256" key="1">
    <source>
        <dbReference type="ARBA" id="ARBA00008777"/>
    </source>
</evidence>
<evidence type="ECO:0000256" key="5">
    <source>
        <dbReference type="RuleBase" id="RU000660"/>
    </source>
</evidence>
<dbReference type="GO" id="GO:0003735">
    <property type="term" value="F:structural constituent of ribosome"/>
    <property type="evidence" value="ECO:0007669"/>
    <property type="project" value="InterPro"/>
</dbReference>
<dbReference type="InterPro" id="IPR036373">
    <property type="entry name" value="Ribosomal_bL17_sf"/>
</dbReference>
<dbReference type="STRING" id="1802397.A3J43_00350"/>
<comment type="caution">
    <text evidence="6">The sequence shown here is derived from an EMBL/GenBank/DDBJ whole genome shotgun (WGS) entry which is preliminary data.</text>
</comment>
<keyword evidence="3 4" id="KW-0687">Ribonucleoprotein</keyword>
<dbReference type="SUPFAM" id="SSF64263">
    <property type="entry name" value="Prokaryotic ribosomal protein L17"/>
    <property type="match status" value="1"/>
</dbReference>
<protein>
    <recommendedName>
        <fullName evidence="4">Large ribosomal subunit protein bL17</fullName>
    </recommendedName>
</protein>
<name>A0A1F7UMP1_9BACT</name>
<evidence type="ECO:0000256" key="4">
    <source>
        <dbReference type="HAMAP-Rule" id="MF_01368"/>
    </source>
</evidence>